<feature type="non-terminal residue" evidence="1">
    <location>
        <position position="1"/>
    </location>
</feature>
<accession>X1TL82</accession>
<sequence length="115" mass="12976">KDLRGGEHTSKDNKETLKDNKEIISSQIKNLLGLFPGTIQERIQVYWDNTAQKNKTGVITEGRKLTLLTELYNLMKRTNNNSLFEYALETANRYGVANIGYLGAVIKNKITGVTE</sequence>
<proteinExistence type="predicted"/>
<dbReference type="EMBL" id="BARW01024458">
    <property type="protein sequence ID" value="GAI92121.1"/>
    <property type="molecule type" value="Genomic_DNA"/>
</dbReference>
<dbReference type="AlphaFoldDB" id="X1TL82"/>
<organism evidence="1">
    <name type="scientific">marine sediment metagenome</name>
    <dbReference type="NCBI Taxonomy" id="412755"/>
    <lineage>
        <taxon>unclassified sequences</taxon>
        <taxon>metagenomes</taxon>
        <taxon>ecological metagenomes</taxon>
    </lineage>
</organism>
<protein>
    <submittedName>
        <fullName evidence="1">Uncharacterized protein</fullName>
    </submittedName>
</protein>
<comment type="caution">
    <text evidence="1">The sequence shown here is derived from an EMBL/GenBank/DDBJ whole genome shotgun (WGS) entry which is preliminary data.</text>
</comment>
<gene>
    <name evidence="1" type="ORF">S12H4_40321</name>
</gene>
<name>X1TL82_9ZZZZ</name>
<evidence type="ECO:0000313" key="1">
    <source>
        <dbReference type="EMBL" id="GAI92121.1"/>
    </source>
</evidence>
<reference evidence="1" key="1">
    <citation type="journal article" date="2014" name="Front. Microbiol.">
        <title>High frequency of phylogenetically diverse reductive dehalogenase-homologous genes in deep subseafloor sedimentary metagenomes.</title>
        <authorList>
            <person name="Kawai M."/>
            <person name="Futagami T."/>
            <person name="Toyoda A."/>
            <person name="Takaki Y."/>
            <person name="Nishi S."/>
            <person name="Hori S."/>
            <person name="Arai W."/>
            <person name="Tsubouchi T."/>
            <person name="Morono Y."/>
            <person name="Uchiyama I."/>
            <person name="Ito T."/>
            <person name="Fujiyama A."/>
            <person name="Inagaki F."/>
            <person name="Takami H."/>
        </authorList>
    </citation>
    <scope>NUCLEOTIDE SEQUENCE</scope>
    <source>
        <strain evidence="1">Expedition CK06-06</strain>
    </source>
</reference>